<dbReference type="AlphaFoldDB" id="A5EW99"/>
<organism evidence="2 3">
    <name type="scientific">Dichelobacter nodosus (strain VCS1703A)</name>
    <dbReference type="NCBI Taxonomy" id="246195"/>
    <lineage>
        <taxon>Bacteria</taxon>
        <taxon>Pseudomonadati</taxon>
        <taxon>Pseudomonadota</taxon>
        <taxon>Gammaproteobacteria</taxon>
        <taxon>Cardiobacteriales</taxon>
        <taxon>Cardiobacteriaceae</taxon>
        <taxon>Dichelobacter</taxon>
    </lineage>
</organism>
<dbReference type="PANTHER" id="PTHR34985:SF1">
    <property type="entry name" value="SLR0554 PROTEIN"/>
    <property type="match status" value="1"/>
</dbReference>
<dbReference type="EMBL" id="CP000513">
    <property type="protein sequence ID" value="ABQ13355.1"/>
    <property type="molecule type" value="Genomic_DNA"/>
</dbReference>
<dbReference type="SMR" id="A5EW99"/>
<dbReference type="OrthoDB" id="9763644at2"/>
<keyword evidence="3" id="KW-1185">Reference proteome</keyword>
<dbReference type="SUPFAM" id="SSF52540">
    <property type="entry name" value="P-loop containing nucleoside triphosphate hydrolases"/>
    <property type="match status" value="1"/>
</dbReference>
<dbReference type="Pfam" id="PF05272">
    <property type="entry name" value="VapE-like_dom"/>
    <property type="match status" value="1"/>
</dbReference>
<dbReference type="RefSeq" id="WP_012030624.1">
    <property type="nucleotide sequence ID" value="NC_009446.1"/>
</dbReference>
<gene>
    <name evidence="2" type="primary">vapE1</name>
    <name evidence="2" type="ordered locus">DNO_0279</name>
</gene>
<name>A5EW99_DICNV</name>
<dbReference type="InterPro" id="IPR007936">
    <property type="entry name" value="VapE-like_dom"/>
</dbReference>
<dbReference type="PANTHER" id="PTHR34985">
    <property type="entry name" value="SLR0554 PROTEIN"/>
    <property type="match status" value="1"/>
</dbReference>
<reference evidence="2 3" key="1">
    <citation type="journal article" date="2007" name="Nat. Biotechnol.">
        <title>Genome sequence and identification of candidate vaccine antigens from the animal pathogen Dichelobacter nodosus.</title>
        <authorList>
            <person name="Myers G.S."/>
            <person name="Parker D."/>
            <person name="Al-Hasani K."/>
            <person name="Kennan R.M."/>
            <person name="Seemann T."/>
            <person name="Ren Q."/>
            <person name="Badger J.H."/>
            <person name="Selengut J.D."/>
            <person name="Deboy R.T."/>
            <person name="Tettelin H."/>
            <person name="Boyce J.D."/>
            <person name="McCarl V.P."/>
            <person name="Han X."/>
            <person name="Nelson W.C."/>
            <person name="Madupu R."/>
            <person name="Mohamoud Y."/>
            <person name="Holley T."/>
            <person name="Fedorova N."/>
            <person name="Khouri H."/>
            <person name="Bottomley S.P."/>
            <person name="Whittington R.J."/>
            <person name="Adler B."/>
            <person name="Songer J.G."/>
            <person name="Rood J.I."/>
            <person name="Paulsen I.T."/>
        </authorList>
    </citation>
    <scope>NUCLEOTIDE SEQUENCE [LARGE SCALE GENOMIC DNA]</scope>
    <source>
        <strain evidence="2 3">VCS1703A</strain>
    </source>
</reference>
<dbReference type="KEGG" id="dno:DNO_0279"/>
<dbReference type="InterPro" id="IPR027417">
    <property type="entry name" value="P-loop_NTPase"/>
</dbReference>
<sequence length="437" mass="50480">MKTELVKSLHKNLPDIAFVLNNNRIAKDYRNVLAFFQQDESLIGCMAFNTLYNRAVFIRDLPWRKCQDQHNGTEWTDDDTEEFYRYAGDNYGLILPIDSIDMGIKMLAREHIFCPIQQYLESLQWDGKPRIATAFHDFLGVERNTYTIGISTLFFRALVARVYQPAIKFDHVIVLQGDQGIGKSSFLRILGGEWYSDGIRKFEGKEAIEAIQGVLIGEIPELQGFSKAEIEEIKAFITRTEDRARMAYGRRVQSFPRRTVFVGTTNADDYLRDATGNRRFFPIICHKALDFEALAEVREQLFAEAVVHYKAAPYVPLILQGKEALEQAKLAQQAASYLDPWESVILPWLDEKIRDDYWECNAGQAYPPRDGNSVQWVMRDKVATLEIWRECLNISKEQMTDAKAKRIANIMRRAGWEHTTSRFGKRYGLAKGYLRQK</sequence>
<evidence type="ECO:0000259" key="1">
    <source>
        <dbReference type="Pfam" id="PF05272"/>
    </source>
</evidence>
<dbReference type="Proteomes" id="UP000000248">
    <property type="component" value="Chromosome"/>
</dbReference>
<dbReference type="eggNOG" id="COG5545">
    <property type="taxonomic scope" value="Bacteria"/>
</dbReference>
<evidence type="ECO:0000313" key="3">
    <source>
        <dbReference type="Proteomes" id="UP000000248"/>
    </source>
</evidence>
<protein>
    <submittedName>
        <fullName evidence="2">Virulence-associated protein VapE1</fullName>
    </submittedName>
</protein>
<evidence type="ECO:0000313" key="2">
    <source>
        <dbReference type="EMBL" id="ABQ13355.1"/>
    </source>
</evidence>
<feature type="domain" description="Virulence-associated protein E-like" evidence="1">
    <location>
        <begin position="120"/>
        <end position="334"/>
    </location>
</feature>
<accession>A5EW99</accession>
<dbReference type="HOGENOM" id="CLU_031869_3_0_6"/>
<dbReference type="STRING" id="246195.DNO_0279"/>
<proteinExistence type="predicted"/>